<dbReference type="Proteomes" id="UP000288812">
    <property type="component" value="Unassembled WGS sequence"/>
</dbReference>
<keyword evidence="2" id="KW-1185">Reference proteome</keyword>
<dbReference type="OrthoDB" id="1701994at2"/>
<gene>
    <name evidence="1" type="ORF">EF514_02325</name>
</gene>
<proteinExistence type="predicted"/>
<protein>
    <submittedName>
        <fullName evidence="1">Uncharacterized protein</fullName>
    </submittedName>
</protein>
<organism evidence="1 2">
    <name type="scientific">Anaerosphaera multitolerans</name>
    <dbReference type="NCBI Taxonomy" id="2487351"/>
    <lineage>
        <taxon>Bacteria</taxon>
        <taxon>Bacillati</taxon>
        <taxon>Bacillota</taxon>
        <taxon>Tissierellia</taxon>
        <taxon>Tissierellales</taxon>
        <taxon>Peptoniphilaceae</taxon>
        <taxon>Anaerosphaera</taxon>
    </lineage>
</organism>
<dbReference type="EMBL" id="RLIH01000002">
    <property type="protein sequence ID" value="RVU55586.1"/>
    <property type="molecule type" value="Genomic_DNA"/>
</dbReference>
<name>A0A437S905_9FIRM</name>
<evidence type="ECO:0000313" key="2">
    <source>
        <dbReference type="Proteomes" id="UP000288812"/>
    </source>
</evidence>
<reference evidence="1 2" key="1">
    <citation type="submission" date="2018-11" db="EMBL/GenBank/DDBJ databases">
        <title>Genome sequencing and assembly of Anaerosphaera sp. nov., GS7-6-2.</title>
        <authorList>
            <person name="Rettenmaier R."/>
            <person name="Liebl W."/>
            <person name="Zverlov V."/>
        </authorList>
    </citation>
    <scope>NUCLEOTIDE SEQUENCE [LARGE SCALE GENOMIC DNA]</scope>
    <source>
        <strain evidence="1 2">GS7-6-2</strain>
    </source>
</reference>
<comment type="caution">
    <text evidence="1">The sequence shown here is derived from an EMBL/GenBank/DDBJ whole genome shotgun (WGS) entry which is preliminary data.</text>
</comment>
<accession>A0A437S905</accession>
<sequence length="268" mass="31978">MLYRLNLLEKESYETLFEREILIVNYKAKSGSSVKIRDDIVIEEDINQFINLILNIGIDDYIWISYREKYSLAKVTDRTYFDKDRFLGLIKVEVFRYYGPLPKKILEGIDKIQIEKIIDGDLLLKSMDIFKALKSLNEKSFDISEEEDSEVLQLEFVKKENALVEIKNSYGIIPYKKKRKIKRKDETNNFGEMVIELHPPEEKIEREVKLPLPTRKATPALKSGIDFYLYLIKNKMDYYSRLKEKESENINSYNMDRYIWGRFFKDKK</sequence>
<dbReference type="AlphaFoldDB" id="A0A437S905"/>
<evidence type="ECO:0000313" key="1">
    <source>
        <dbReference type="EMBL" id="RVU55586.1"/>
    </source>
</evidence>
<dbReference type="RefSeq" id="WP_127723412.1">
    <property type="nucleotide sequence ID" value="NZ_RLIH01000002.1"/>
</dbReference>